<evidence type="ECO:0000313" key="1">
    <source>
        <dbReference type="EMBL" id="RRB17991.1"/>
    </source>
</evidence>
<organism evidence="1 2">
    <name type="scientific">Larkinella knui</name>
    <dbReference type="NCBI Taxonomy" id="2025310"/>
    <lineage>
        <taxon>Bacteria</taxon>
        <taxon>Pseudomonadati</taxon>
        <taxon>Bacteroidota</taxon>
        <taxon>Cytophagia</taxon>
        <taxon>Cytophagales</taxon>
        <taxon>Spirosomataceae</taxon>
        <taxon>Larkinella</taxon>
    </lineage>
</organism>
<dbReference type="OrthoDB" id="9805830at2"/>
<dbReference type="Proteomes" id="UP000274271">
    <property type="component" value="Unassembled WGS sequence"/>
</dbReference>
<proteinExistence type="predicted"/>
<accession>A0A3P1CXC4</accession>
<dbReference type="RefSeq" id="WP_124905140.1">
    <property type="nucleotide sequence ID" value="NZ_RQJP01000001.1"/>
</dbReference>
<dbReference type="EMBL" id="RQJP01000001">
    <property type="protein sequence ID" value="RRB17991.1"/>
    <property type="molecule type" value="Genomic_DNA"/>
</dbReference>
<dbReference type="InterPro" id="IPR019239">
    <property type="entry name" value="VapB_antitoxin"/>
</dbReference>
<sequence>MKTTIELNDELVQQTMQLSHIHTPEELIRTALYEFLRKLKKRELTTLRGNVQWEGDLDQMRTTSDE</sequence>
<keyword evidence="2" id="KW-1185">Reference proteome</keyword>
<name>A0A3P1CXC4_9BACT</name>
<protein>
    <submittedName>
        <fullName evidence="1">Type II toxin-antitoxin system VapB family antitoxin</fullName>
    </submittedName>
</protein>
<dbReference type="AlphaFoldDB" id="A0A3P1CXC4"/>
<dbReference type="Pfam" id="PF09957">
    <property type="entry name" value="VapB_antitoxin"/>
    <property type="match status" value="1"/>
</dbReference>
<reference evidence="1 2" key="1">
    <citation type="submission" date="2018-11" db="EMBL/GenBank/DDBJ databases">
        <authorList>
            <person name="Zhou Z."/>
            <person name="Wang G."/>
        </authorList>
    </citation>
    <scope>NUCLEOTIDE SEQUENCE [LARGE SCALE GENOMIC DNA]</scope>
    <source>
        <strain evidence="1 2">KCTC42998</strain>
    </source>
</reference>
<evidence type="ECO:0000313" key="2">
    <source>
        <dbReference type="Proteomes" id="UP000274271"/>
    </source>
</evidence>
<comment type="caution">
    <text evidence="1">The sequence shown here is derived from an EMBL/GenBank/DDBJ whole genome shotgun (WGS) entry which is preliminary data.</text>
</comment>
<gene>
    <name evidence="1" type="ORF">EHT87_06880</name>
</gene>